<evidence type="ECO:0000313" key="4">
    <source>
        <dbReference type="EMBL" id="NOK33482.1"/>
    </source>
</evidence>
<name>A0A7Y4KGR1_9BACT</name>
<evidence type="ECO:0000256" key="1">
    <source>
        <dbReference type="SAM" id="Coils"/>
    </source>
</evidence>
<organism evidence="4 5">
    <name type="scientific">Corallococcus exercitus</name>
    <dbReference type="NCBI Taxonomy" id="2316736"/>
    <lineage>
        <taxon>Bacteria</taxon>
        <taxon>Pseudomonadati</taxon>
        <taxon>Myxococcota</taxon>
        <taxon>Myxococcia</taxon>
        <taxon>Myxococcales</taxon>
        <taxon>Cystobacterineae</taxon>
        <taxon>Myxococcaceae</taxon>
        <taxon>Corallococcus</taxon>
    </lineage>
</organism>
<comment type="caution">
    <text evidence="4">The sequence shown here is derived from an EMBL/GenBank/DDBJ whole genome shotgun (WGS) entry which is preliminary data.</text>
</comment>
<proteinExistence type="predicted"/>
<dbReference type="InterPro" id="IPR011004">
    <property type="entry name" value="Trimer_LpxA-like_sf"/>
</dbReference>
<gene>
    <name evidence="4" type="ORF">HMI49_09760</name>
</gene>
<feature type="transmembrane region" description="Helical" evidence="3">
    <location>
        <begin position="30"/>
        <end position="51"/>
    </location>
</feature>
<keyword evidence="3" id="KW-0472">Membrane</keyword>
<accession>A0A7Y4KGR1</accession>
<keyword evidence="3" id="KW-1133">Transmembrane helix</keyword>
<sequence>MGGTMEKQALAESERALARTGERRTVAQRVLGRVGGSLLFGSSVLGLAGAFHTPSLFIGAGALAVGSGVLFIVRSALGTAGAAPAQGDGAARIGLGAEIASSARVEPGAVIEMGATVQAEAVIESGAVIRMGATVERGATVQQGAMVGWGATIQEGATVERAASVGAGATVGRNARLSAGGHLGAGGHIDSTGGAGAPLKRVPDAVAVFQEDARLRELDEVCDRLEAAFRKASPAVRGFLSGGEESVKALRRSCHDLREREQGLRREVSPELMGRLDAERTALAARITASTDPQVRASLQSAVEAIDAQRAQRERLARNADRLDAELTRLRWSIEGVATQLVQVHGQSGPTSAPAETELGLSRVREELAAISEALESVNEAERTGLRPVQEPFASPESQEQGLRPPRVRG</sequence>
<dbReference type="AlphaFoldDB" id="A0A7Y4KGR1"/>
<evidence type="ECO:0000256" key="3">
    <source>
        <dbReference type="SAM" id="Phobius"/>
    </source>
</evidence>
<dbReference type="Gene3D" id="2.160.10.10">
    <property type="entry name" value="Hexapeptide repeat proteins"/>
    <property type="match status" value="1"/>
</dbReference>
<reference evidence="4 5" key="1">
    <citation type="submission" date="2020-05" db="EMBL/GenBank/DDBJ databases">
        <authorList>
            <person name="Whitworth D."/>
        </authorList>
    </citation>
    <scope>NUCLEOTIDE SEQUENCE [LARGE SCALE GENOMIC DNA]</scope>
    <source>
        <strain evidence="4 5">AB043B</strain>
    </source>
</reference>
<dbReference type="EMBL" id="JABFJV010000038">
    <property type="protein sequence ID" value="NOK33482.1"/>
    <property type="molecule type" value="Genomic_DNA"/>
</dbReference>
<protein>
    <submittedName>
        <fullName evidence="4">Uncharacterized protein</fullName>
    </submittedName>
</protein>
<evidence type="ECO:0000256" key="2">
    <source>
        <dbReference type="SAM" id="MobiDB-lite"/>
    </source>
</evidence>
<feature type="transmembrane region" description="Helical" evidence="3">
    <location>
        <begin position="57"/>
        <end position="77"/>
    </location>
</feature>
<evidence type="ECO:0000313" key="5">
    <source>
        <dbReference type="Proteomes" id="UP000563426"/>
    </source>
</evidence>
<keyword evidence="1" id="KW-0175">Coiled coil</keyword>
<feature type="coiled-coil region" evidence="1">
    <location>
        <begin position="299"/>
        <end position="333"/>
    </location>
</feature>
<dbReference type="SUPFAM" id="SSF51161">
    <property type="entry name" value="Trimeric LpxA-like enzymes"/>
    <property type="match status" value="1"/>
</dbReference>
<feature type="region of interest" description="Disordered" evidence="2">
    <location>
        <begin position="379"/>
        <end position="410"/>
    </location>
</feature>
<keyword evidence="3" id="KW-0812">Transmembrane</keyword>
<dbReference type="Proteomes" id="UP000563426">
    <property type="component" value="Unassembled WGS sequence"/>
</dbReference>
<keyword evidence="5" id="KW-1185">Reference proteome</keyword>